<keyword evidence="2" id="KW-0472">Membrane</keyword>
<accession>A0A0L6UVC6</accession>
<feature type="compositionally biased region" description="Pro residues" evidence="1">
    <location>
        <begin position="18"/>
        <end position="30"/>
    </location>
</feature>
<evidence type="ECO:0000256" key="1">
    <source>
        <dbReference type="SAM" id="MobiDB-lite"/>
    </source>
</evidence>
<evidence type="ECO:0000313" key="4">
    <source>
        <dbReference type="Proteomes" id="UP000037035"/>
    </source>
</evidence>
<comment type="caution">
    <text evidence="3">The sequence shown here is derived from an EMBL/GenBank/DDBJ whole genome shotgun (WGS) entry which is preliminary data.</text>
</comment>
<name>A0A0L6UVC6_9BASI</name>
<dbReference type="AlphaFoldDB" id="A0A0L6UVC6"/>
<dbReference type="Proteomes" id="UP000037035">
    <property type="component" value="Unassembled WGS sequence"/>
</dbReference>
<gene>
    <name evidence="3" type="ORF">VP01_3795g1</name>
</gene>
<feature type="transmembrane region" description="Helical" evidence="2">
    <location>
        <begin position="149"/>
        <end position="169"/>
    </location>
</feature>
<evidence type="ECO:0000313" key="3">
    <source>
        <dbReference type="EMBL" id="KNZ51825.1"/>
    </source>
</evidence>
<dbReference type="VEuPathDB" id="FungiDB:VP01_3795g1"/>
<dbReference type="EMBL" id="LAVV01008829">
    <property type="protein sequence ID" value="KNZ51825.1"/>
    <property type="molecule type" value="Genomic_DNA"/>
</dbReference>
<proteinExistence type="predicted"/>
<feature type="region of interest" description="Disordered" evidence="1">
    <location>
        <begin position="1"/>
        <end position="32"/>
    </location>
</feature>
<keyword evidence="2" id="KW-1133">Transmembrane helix</keyword>
<keyword evidence="4" id="KW-1185">Reference proteome</keyword>
<feature type="non-terminal residue" evidence="3">
    <location>
        <position position="215"/>
    </location>
</feature>
<sequence>MSIQSSFNDHLCPKQPRYSPPHSNPPPPPLLHSLPLPLTKLPPQTYLLPETKKHFYPQPQVDMQHAPAKLPFKLHLFACFLHSGLNVVWDPLNEDSIIAIIRFTPFDKLTPSEKDDLNFISTFLHNSKTKFLDSILDGKSSSLGLKTRLLSIIIIFSPLVLVRLLVTFLKKKSHEPFQKNQKLMNKYNLPSFSDISYGEIPEESTFSPHITFTTN</sequence>
<dbReference type="OrthoDB" id="2518877at2759"/>
<keyword evidence="2" id="KW-0812">Transmembrane</keyword>
<protein>
    <submittedName>
        <fullName evidence="3">Uncharacterized protein</fullName>
    </submittedName>
</protein>
<reference evidence="3 4" key="1">
    <citation type="submission" date="2015-08" db="EMBL/GenBank/DDBJ databases">
        <title>Next Generation Sequencing and Analysis of the Genome of Puccinia sorghi L Schw, the Causal Agent of Maize Common Rust.</title>
        <authorList>
            <person name="Rochi L."/>
            <person name="Burguener G."/>
            <person name="Darino M."/>
            <person name="Turjanski A."/>
            <person name="Kreff E."/>
            <person name="Dieguez M.J."/>
            <person name="Sacco F."/>
        </authorList>
    </citation>
    <scope>NUCLEOTIDE SEQUENCE [LARGE SCALE GENOMIC DNA]</scope>
    <source>
        <strain evidence="3 4">RO10H11247</strain>
    </source>
</reference>
<evidence type="ECO:0000256" key="2">
    <source>
        <dbReference type="SAM" id="Phobius"/>
    </source>
</evidence>
<organism evidence="3 4">
    <name type="scientific">Puccinia sorghi</name>
    <dbReference type="NCBI Taxonomy" id="27349"/>
    <lineage>
        <taxon>Eukaryota</taxon>
        <taxon>Fungi</taxon>
        <taxon>Dikarya</taxon>
        <taxon>Basidiomycota</taxon>
        <taxon>Pucciniomycotina</taxon>
        <taxon>Pucciniomycetes</taxon>
        <taxon>Pucciniales</taxon>
        <taxon>Pucciniaceae</taxon>
        <taxon>Puccinia</taxon>
    </lineage>
</organism>